<feature type="domain" description="HTH tetR-type" evidence="3">
    <location>
        <begin position="5"/>
        <end position="65"/>
    </location>
</feature>
<dbReference type="RefSeq" id="WP_268044969.1">
    <property type="nucleotide sequence ID" value="NZ_CP104064.1"/>
</dbReference>
<dbReference type="InterPro" id="IPR041490">
    <property type="entry name" value="KstR2_TetR_C"/>
</dbReference>
<protein>
    <submittedName>
        <fullName evidence="4">TetR/AcrR family transcriptional regulator</fullName>
    </submittedName>
</protein>
<reference evidence="4" key="1">
    <citation type="submission" date="2022-08" db="EMBL/GenBank/DDBJ databases">
        <title>Alicyclobacillus dauci DSM2870, complete genome.</title>
        <authorList>
            <person name="Wang Q."/>
            <person name="Cai R."/>
            <person name="Wang Z."/>
        </authorList>
    </citation>
    <scope>NUCLEOTIDE SEQUENCE</scope>
    <source>
        <strain evidence="4">DSM 28700</strain>
    </source>
</reference>
<dbReference type="Pfam" id="PF17932">
    <property type="entry name" value="TetR_C_24"/>
    <property type="match status" value="1"/>
</dbReference>
<evidence type="ECO:0000259" key="3">
    <source>
        <dbReference type="PROSITE" id="PS50977"/>
    </source>
</evidence>
<dbReference type="InterPro" id="IPR001647">
    <property type="entry name" value="HTH_TetR"/>
</dbReference>
<dbReference type="SUPFAM" id="SSF46689">
    <property type="entry name" value="Homeodomain-like"/>
    <property type="match status" value="1"/>
</dbReference>
<gene>
    <name evidence="4" type="ORF">NZD86_02765</name>
</gene>
<dbReference type="PROSITE" id="PS50977">
    <property type="entry name" value="HTH_TETR_2"/>
    <property type="match status" value="1"/>
</dbReference>
<dbReference type="InterPro" id="IPR009057">
    <property type="entry name" value="Homeodomain-like_sf"/>
</dbReference>
<dbReference type="Gene3D" id="1.10.357.10">
    <property type="entry name" value="Tetracycline Repressor, domain 2"/>
    <property type="match status" value="1"/>
</dbReference>
<dbReference type="Proteomes" id="UP001164803">
    <property type="component" value="Chromosome"/>
</dbReference>
<evidence type="ECO:0000313" key="5">
    <source>
        <dbReference type="Proteomes" id="UP001164803"/>
    </source>
</evidence>
<organism evidence="4 5">
    <name type="scientific">Alicyclobacillus dauci</name>
    <dbReference type="NCBI Taxonomy" id="1475485"/>
    <lineage>
        <taxon>Bacteria</taxon>
        <taxon>Bacillati</taxon>
        <taxon>Bacillota</taxon>
        <taxon>Bacilli</taxon>
        <taxon>Bacillales</taxon>
        <taxon>Alicyclobacillaceae</taxon>
        <taxon>Alicyclobacillus</taxon>
    </lineage>
</organism>
<dbReference type="InterPro" id="IPR036271">
    <property type="entry name" value="Tet_transcr_reg_TetR-rel_C_sf"/>
</dbReference>
<dbReference type="SUPFAM" id="SSF48498">
    <property type="entry name" value="Tetracyclin repressor-like, C-terminal domain"/>
    <property type="match status" value="1"/>
</dbReference>
<dbReference type="InterPro" id="IPR050109">
    <property type="entry name" value="HTH-type_TetR-like_transc_reg"/>
</dbReference>
<dbReference type="PRINTS" id="PR00455">
    <property type="entry name" value="HTHTETR"/>
</dbReference>
<feature type="DNA-binding region" description="H-T-H motif" evidence="2">
    <location>
        <begin position="28"/>
        <end position="47"/>
    </location>
</feature>
<keyword evidence="5" id="KW-1185">Reference proteome</keyword>
<dbReference type="EMBL" id="CP104064">
    <property type="protein sequence ID" value="WAH37479.1"/>
    <property type="molecule type" value="Genomic_DNA"/>
</dbReference>
<sequence>MVKRADRRKAILDAARNLFSQRGYHAVSLSDIAEEAGLSVGLIYYVFPKKEDILVGVVQDASLLYRKVFDMVQKIDDPMERLDTVMSELYRELNKGARVLMILYKDLSSMNKETRRQILSVERETATKIADIIVEGKRRGIFKSSVSEQLVAFNLIGIGHLWALKKSWLFERMPFETFMTEQQTLIHAMLLV</sequence>
<dbReference type="PANTHER" id="PTHR30055">
    <property type="entry name" value="HTH-TYPE TRANSCRIPTIONAL REGULATOR RUTR"/>
    <property type="match status" value="1"/>
</dbReference>
<evidence type="ECO:0000256" key="1">
    <source>
        <dbReference type="ARBA" id="ARBA00023125"/>
    </source>
</evidence>
<keyword evidence="1 2" id="KW-0238">DNA-binding</keyword>
<proteinExistence type="predicted"/>
<evidence type="ECO:0000256" key="2">
    <source>
        <dbReference type="PROSITE-ProRule" id="PRU00335"/>
    </source>
</evidence>
<name>A0ABY6Z400_9BACL</name>
<dbReference type="PANTHER" id="PTHR30055:SF226">
    <property type="entry name" value="HTH-TYPE TRANSCRIPTIONAL REGULATOR PKSA"/>
    <property type="match status" value="1"/>
</dbReference>
<evidence type="ECO:0000313" key="4">
    <source>
        <dbReference type="EMBL" id="WAH37479.1"/>
    </source>
</evidence>
<accession>A0ABY6Z400</accession>
<dbReference type="Pfam" id="PF00440">
    <property type="entry name" value="TetR_N"/>
    <property type="match status" value="1"/>
</dbReference>